<dbReference type="Pfam" id="PF02806">
    <property type="entry name" value="Alpha-amylase_C"/>
    <property type="match status" value="1"/>
</dbReference>
<evidence type="ECO:0000256" key="1">
    <source>
        <dbReference type="ARBA" id="ARBA00000548"/>
    </source>
</evidence>
<keyword evidence="6" id="KW-0479">Metal-binding</keyword>
<evidence type="ECO:0000313" key="18">
    <source>
        <dbReference type="EnsemblMetazoa" id="XP_030856126"/>
    </source>
</evidence>
<evidence type="ECO:0000259" key="17">
    <source>
        <dbReference type="SMART" id="SM00642"/>
    </source>
</evidence>
<organism evidence="18 19">
    <name type="scientific">Strongylocentrotus purpuratus</name>
    <name type="common">Purple sea urchin</name>
    <dbReference type="NCBI Taxonomy" id="7668"/>
    <lineage>
        <taxon>Eukaryota</taxon>
        <taxon>Metazoa</taxon>
        <taxon>Echinodermata</taxon>
        <taxon>Eleutherozoa</taxon>
        <taxon>Echinozoa</taxon>
        <taxon>Echinoidea</taxon>
        <taxon>Euechinoidea</taxon>
        <taxon>Echinacea</taxon>
        <taxon>Camarodonta</taxon>
        <taxon>Echinidea</taxon>
        <taxon>Strongylocentrotidae</taxon>
        <taxon>Strongylocentrotus</taxon>
    </lineage>
</organism>
<dbReference type="GO" id="GO:0005975">
    <property type="term" value="P:carbohydrate metabolic process"/>
    <property type="evidence" value="ECO:0000318"/>
    <property type="project" value="GO_Central"/>
</dbReference>
<dbReference type="SUPFAM" id="SSF51011">
    <property type="entry name" value="Glycosyl hydrolase domain"/>
    <property type="match status" value="1"/>
</dbReference>
<evidence type="ECO:0000256" key="10">
    <source>
        <dbReference type="ARBA" id="ARBA00023277"/>
    </source>
</evidence>
<proteinExistence type="inferred from homology"/>
<dbReference type="GeneID" id="576726"/>
<evidence type="ECO:0000256" key="15">
    <source>
        <dbReference type="SAM" id="SignalP"/>
    </source>
</evidence>
<evidence type="ECO:0000256" key="9">
    <source>
        <dbReference type="ARBA" id="ARBA00023214"/>
    </source>
</evidence>
<feature type="region of interest" description="Disordered" evidence="14">
    <location>
        <begin position="525"/>
        <end position="550"/>
    </location>
</feature>
<dbReference type="PANTHER" id="PTHR43447">
    <property type="entry name" value="ALPHA-AMYLASE"/>
    <property type="match status" value="1"/>
</dbReference>
<feature type="compositionally biased region" description="Low complexity" evidence="14">
    <location>
        <begin position="532"/>
        <end position="550"/>
    </location>
</feature>
<dbReference type="InterPro" id="IPR017853">
    <property type="entry name" value="GH"/>
</dbReference>
<dbReference type="GO" id="GO:0004556">
    <property type="term" value="F:alpha-amylase activity"/>
    <property type="evidence" value="ECO:0000318"/>
    <property type="project" value="GO_Central"/>
</dbReference>
<keyword evidence="7 13" id="KW-0378">Hydrolase</keyword>
<evidence type="ECO:0000256" key="14">
    <source>
        <dbReference type="SAM" id="MobiDB-lite"/>
    </source>
</evidence>
<dbReference type="EnsemblMetazoa" id="XM_031000267">
    <property type="protein sequence ID" value="XP_030856127"/>
    <property type="gene ID" value="LOC576726"/>
</dbReference>
<dbReference type="OMA" id="SIANECE"/>
<feature type="domain" description="Alpha-amylase C-terminal" evidence="16">
    <location>
        <begin position="427"/>
        <end position="517"/>
    </location>
</feature>
<dbReference type="Pfam" id="PF00128">
    <property type="entry name" value="Alpha-amylase"/>
    <property type="match status" value="1"/>
</dbReference>
<evidence type="ECO:0000256" key="7">
    <source>
        <dbReference type="ARBA" id="ARBA00022801"/>
    </source>
</evidence>
<dbReference type="KEGG" id="spu:576726"/>
<evidence type="ECO:0000256" key="6">
    <source>
        <dbReference type="ARBA" id="ARBA00022723"/>
    </source>
</evidence>
<dbReference type="Proteomes" id="UP000007110">
    <property type="component" value="Unassembled WGS sequence"/>
</dbReference>
<dbReference type="InterPro" id="IPR013780">
    <property type="entry name" value="Glyco_hydro_b"/>
</dbReference>
<sequence>MYCCIVVLCLLAAAQADYKNPNTAGGRSAMVHLFEWPWRSIARECEDFLGPNGFGGVQVSPPNEHRIIDRPDWDNNVVRPWYESYQPISYKLESRRGNRAEFIDMVQRCNNAGVRIYVDAVVNHMCGEDAMTGVGSGSSPYETQTFNFYGVPYTSPNFNVPNGNCGTGSGKIENYGDVNQVRNCNLVGLMDLITGDDYVRGKIVDYFNDVIDIGVAGFRVDAAKHMWPEDCQAIFDGTNNLNTAYFPENSRALFYQEVIDKGGEPVTAGQYKDFGRVTDFIYGGTVSAAFGGRMSLNDLQNFGSGNGAHHNLYDNDALVFVDNHDNQRGHGGGGSLLTFNQADDYKLAIAFMLSWPHGFPRIMSSYKFDQDWTGPPADNDWNTVEPTFNADGSCVSTDSYGWVCEHRWRGIKNMVEWRNQAGTEPVENFWGDYSRLAFSRGNRAFIAIGRGGSSINERLQTGLPSGEYCNMAVVDYDSSAKSCTGHSTVIVDSSGYADISISGNGADNLLFIHVGASKDGPIVAPTSGPGEPTLVPTQGPTGGPQPTSPAGWERTVIFIYKPTSNGQDVFVRGGIDHSKRSGCSNNADSNNNCAMPITHRIGGGNSKFNDWKSGDDFLDWYGAESDQGKNQGQSAEGTPLVWTTNDAGYQHKVDTDGYGYTSLNVWGEHYWMLDMNMDCSKTEEGWFELKGILKSGGAEWESDRNQGSCSGSAGGSAPYSTGNHFARCGYLNKFSFNSNDCQIDNL</sequence>
<protein>
    <recommendedName>
        <fullName evidence="5 13">Alpha-amylase</fullName>
        <ecNumber evidence="5 13">3.2.1.1</ecNumber>
    </recommendedName>
</protein>
<evidence type="ECO:0000256" key="5">
    <source>
        <dbReference type="ARBA" id="ARBA00012595"/>
    </source>
</evidence>
<dbReference type="EnsemblMetazoa" id="XM_031000266">
    <property type="protein sequence ID" value="XP_030856126"/>
    <property type="gene ID" value="LOC576726"/>
</dbReference>
<dbReference type="InParanoid" id="A0A7M7PSG4"/>
<reference evidence="18" key="2">
    <citation type="submission" date="2021-01" db="UniProtKB">
        <authorList>
            <consortium name="EnsemblMetazoa"/>
        </authorList>
    </citation>
    <scope>IDENTIFICATION</scope>
</reference>
<accession>A0A7M7PSG4</accession>
<evidence type="ECO:0000256" key="2">
    <source>
        <dbReference type="ARBA" id="ARBA00001913"/>
    </source>
</evidence>
<evidence type="ECO:0000256" key="4">
    <source>
        <dbReference type="ARBA" id="ARBA00008061"/>
    </source>
</evidence>
<keyword evidence="8" id="KW-0106">Calcium</keyword>
<dbReference type="InterPro" id="IPR006046">
    <property type="entry name" value="Alpha_amylase"/>
</dbReference>
<dbReference type="Gene3D" id="3.20.20.80">
    <property type="entry name" value="Glycosidases"/>
    <property type="match status" value="1"/>
</dbReference>
<comment type="similarity">
    <text evidence="4 12">Belongs to the glycosyl hydrolase 13 family.</text>
</comment>
<evidence type="ECO:0000256" key="12">
    <source>
        <dbReference type="RuleBase" id="RU003615"/>
    </source>
</evidence>
<dbReference type="SMART" id="SM00632">
    <property type="entry name" value="Aamy_C"/>
    <property type="match status" value="1"/>
</dbReference>
<dbReference type="SUPFAM" id="SSF51445">
    <property type="entry name" value="(Trans)glycosidases"/>
    <property type="match status" value="1"/>
</dbReference>
<comment type="cofactor">
    <cofactor evidence="2">
        <name>Ca(2+)</name>
        <dbReference type="ChEBI" id="CHEBI:29108"/>
    </cofactor>
</comment>
<dbReference type="RefSeq" id="XP_030856126.1">
    <property type="nucleotide sequence ID" value="XM_031000266.1"/>
</dbReference>
<dbReference type="InterPro" id="IPR031319">
    <property type="entry name" value="A-amylase_C"/>
</dbReference>
<feature type="signal peptide" evidence="15">
    <location>
        <begin position="1"/>
        <end position="16"/>
    </location>
</feature>
<keyword evidence="9" id="KW-0868">Chloride</keyword>
<evidence type="ECO:0000256" key="8">
    <source>
        <dbReference type="ARBA" id="ARBA00022837"/>
    </source>
</evidence>
<dbReference type="InterPro" id="IPR006048">
    <property type="entry name" value="A-amylase/branching_C"/>
</dbReference>
<dbReference type="EC" id="3.2.1.1" evidence="5 13"/>
<comment type="catalytic activity">
    <reaction evidence="1 13">
        <text>Endohydrolysis of (1-&gt;4)-alpha-D-glucosidic linkages in polysaccharides containing three or more (1-&gt;4)-alpha-linked D-glucose units.</text>
        <dbReference type="EC" id="3.2.1.1"/>
    </reaction>
</comment>
<dbReference type="InterPro" id="IPR006047">
    <property type="entry name" value="GH13_cat_dom"/>
</dbReference>
<dbReference type="PRINTS" id="PR00110">
    <property type="entry name" value="ALPHAAMYLASE"/>
</dbReference>
<keyword evidence="19" id="KW-1185">Reference proteome</keyword>
<name>A0A7M7PSG4_STRPU</name>
<feature type="chain" id="PRO_5033597323" description="Alpha-amylase" evidence="15">
    <location>
        <begin position="17"/>
        <end position="746"/>
    </location>
</feature>
<dbReference type="GO" id="GO:0046872">
    <property type="term" value="F:metal ion binding"/>
    <property type="evidence" value="ECO:0007669"/>
    <property type="project" value="UniProtKB-KW"/>
</dbReference>
<dbReference type="SMART" id="SM00642">
    <property type="entry name" value="Aamy"/>
    <property type="match status" value="1"/>
</dbReference>
<evidence type="ECO:0000256" key="13">
    <source>
        <dbReference type="RuleBase" id="RU361134"/>
    </source>
</evidence>
<dbReference type="CDD" id="cd11317">
    <property type="entry name" value="AmyAc_bac_euk_AmyA"/>
    <property type="match status" value="1"/>
</dbReference>
<dbReference type="OrthoDB" id="550577at2759"/>
<comment type="cofactor">
    <cofactor evidence="3">
        <name>chloride</name>
        <dbReference type="ChEBI" id="CHEBI:17996"/>
    </cofactor>
</comment>
<keyword evidence="15" id="KW-0732">Signal</keyword>
<dbReference type="GO" id="GO:0005615">
    <property type="term" value="C:extracellular space"/>
    <property type="evidence" value="ECO:0000318"/>
    <property type="project" value="GO_Central"/>
</dbReference>
<dbReference type="RefSeq" id="XP_030856127.1">
    <property type="nucleotide sequence ID" value="XM_031000267.1"/>
</dbReference>
<evidence type="ECO:0000313" key="19">
    <source>
        <dbReference type="Proteomes" id="UP000007110"/>
    </source>
</evidence>
<feature type="domain" description="Glycosyl hydrolase family 13 catalytic" evidence="17">
    <location>
        <begin position="28"/>
        <end position="418"/>
    </location>
</feature>
<evidence type="ECO:0000259" key="16">
    <source>
        <dbReference type="SMART" id="SM00632"/>
    </source>
</evidence>
<dbReference type="Gene3D" id="2.60.40.1180">
    <property type="entry name" value="Golgi alpha-mannosidase II"/>
    <property type="match status" value="1"/>
</dbReference>
<dbReference type="AlphaFoldDB" id="A0A7M7PSG4"/>
<keyword evidence="10 13" id="KW-0119">Carbohydrate metabolism</keyword>
<evidence type="ECO:0000256" key="11">
    <source>
        <dbReference type="ARBA" id="ARBA00023295"/>
    </source>
</evidence>
<evidence type="ECO:0000256" key="3">
    <source>
        <dbReference type="ARBA" id="ARBA00001923"/>
    </source>
</evidence>
<reference evidence="19" key="1">
    <citation type="submission" date="2015-02" db="EMBL/GenBank/DDBJ databases">
        <title>Genome sequencing for Strongylocentrotus purpuratus.</title>
        <authorList>
            <person name="Murali S."/>
            <person name="Liu Y."/>
            <person name="Vee V."/>
            <person name="English A."/>
            <person name="Wang M."/>
            <person name="Skinner E."/>
            <person name="Han Y."/>
            <person name="Muzny D.M."/>
            <person name="Worley K.C."/>
            <person name="Gibbs R.A."/>
        </authorList>
    </citation>
    <scope>NUCLEOTIDE SEQUENCE</scope>
</reference>
<keyword evidence="11 13" id="KW-0326">Glycosidase</keyword>